<dbReference type="AlphaFoldDB" id="A0A2P5AA73"/>
<name>A0A2P5AA73_PARAD</name>
<evidence type="ECO:0000313" key="3">
    <source>
        <dbReference type="Proteomes" id="UP000237105"/>
    </source>
</evidence>
<protein>
    <submittedName>
        <fullName evidence="2">Uncharacterized protein</fullName>
    </submittedName>
</protein>
<evidence type="ECO:0000256" key="1">
    <source>
        <dbReference type="SAM" id="MobiDB-lite"/>
    </source>
</evidence>
<comment type="caution">
    <text evidence="2">The sequence shown here is derived from an EMBL/GenBank/DDBJ whole genome shotgun (WGS) entry which is preliminary data.</text>
</comment>
<keyword evidence="3" id="KW-1185">Reference proteome</keyword>
<reference evidence="3" key="1">
    <citation type="submission" date="2016-06" db="EMBL/GenBank/DDBJ databases">
        <title>Parallel loss of symbiosis genes in relatives of nitrogen-fixing non-legume Parasponia.</title>
        <authorList>
            <person name="Van Velzen R."/>
            <person name="Holmer R."/>
            <person name="Bu F."/>
            <person name="Rutten L."/>
            <person name="Van Zeijl A."/>
            <person name="Liu W."/>
            <person name="Santuari L."/>
            <person name="Cao Q."/>
            <person name="Sharma T."/>
            <person name="Shen D."/>
            <person name="Roswanjaya Y."/>
            <person name="Wardhani T."/>
            <person name="Kalhor M.S."/>
            <person name="Jansen J."/>
            <person name="Van den Hoogen J."/>
            <person name="Gungor B."/>
            <person name="Hartog M."/>
            <person name="Hontelez J."/>
            <person name="Verver J."/>
            <person name="Yang W.-C."/>
            <person name="Schijlen E."/>
            <person name="Repin R."/>
            <person name="Schilthuizen M."/>
            <person name="Schranz E."/>
            <person name="Heidstra R."/>
            <person name="Miyata K."/>
            <person name="Fedorova E."/>
            <person name="Kohlen W."/>
            <person name="Bisseling T."/>
            <person name="Smit S."/>
            <person name="Geurts R."/>
        </authorList>
    </citation>
    <scope>NUCLEOTIDE SEQUENCE [LARGE SCALE GENOMIC DNA]</scope>
    <source>
        <strain evidence="3">cv. WU1-14</strain>
    </source>
</reference>
<feature type="compositionally biased region" description="Basic and acidic residues" evidence="1">
    <location>
        <begin position="62"/>
        <end position="75"/>
    </location>
</feature>
<gene>
    <name evidence="2" type="ORF">PanWU01x14_352850</name>
</gene>
<feature type="region of interest" description="Disordered" evidence="1">
    <location>
        <begin position="42"/>
        <end position="88"/>
    </location>
</feature>
<feature type="non-terminal residue" evidence="2">
    <location>
        <position position="88"/>
    </location>
</feature>
<organism evidence="2 3">
    <name type="scientific">Parasponia andersonii</name>
    <name type="common">Sponia andersonii</name>
    <dbReference type="NCBI Taxonomy" id="3476"/>
    <lineage>
        <taxon>Eukaryota</taxon>
        <taxon>Viridiplantae</taxon>
        <taxon>Streptophyta</taxon>
        <taxon>Embryophyta</taxon>
        <taxon>Tracheophyta</taxon>
        <taxon>Spermatophyta</taxon>
        <taxon>Magnoliopsida</taxon>
        <taxon>eudicotyledons</taxon>
        <taxon>Gunneridae</taxon>
        <taxon>Pentapetalae</taxon>
        <taxon>rosids</taxon>
        <taxon>fabids</taxon>
        <taxon>Rosales</taxon>
        <taxon>Cannabaceae</taxon>
        <taxon>Parasponia</taxon>
    </lineage>
</organism>
<proteinExistence type="predicted"/>
<dbReference type="Proteomes" id="UP000237105">
    <property type="component" value="Unassembled WGS sequence"/>
</dbReference>
<dbReference type="EMBL" id="JXTB01000730">
    <property type="protein sequence ID" value="PON33436.1"/>
    <property type="molecule type" value="Genomic_DNA"/>
</dbReference>
<accession>A0A2P5AA73</accession>
<sequence length="88" mass="9713">MESGCQDISMVTTRGQDNFERGASSSQGCNQVEELASLIQNILEQRMRQENQPNPPPPSPQHKQDASESAGERFRKLQPPTFDGGVDP</sequence>
<dbReference type="OrthoDB" id="10376016at2759"/>
<evidence type="ECO:0000313" key="2">
    <source>
        <dbReference type="EMBL" id="PON33436.1"/>
    </source>
</evidence>